<accession>A0A1Q2KVF4</accession>
<dbReference type="Proteomes" id="UP000188184">
    <property type="component" value="Chromosome"/>
</dbReference>
<evidence type="ECO:0000256" key="7">
    <source>
        <dbReference type="PIRSR" id="PIRSR601952-1"/>
    </source>
</evidence>
<dbReference type="EMBL" id="CP019640">
    <property type="protein sequence ID" value="AQQ52205.1"/>
    <property type="molecule type" value="Genomic_DNA"/>
</dbReference>
<dbReference type="GO" id="GO:0004035">
    <property type="term" value="F:alkaline phosphatase activity"/>
    <property type="evidence" value="ECO:0007669"/>
    <property type="project" value="TreeGrafter"/>
</dbReference>
<dbReference type="Gene3D" id="1.10.60.40">
    <property type="match status" value="1"/>
</dbReference>
<feature type="binding site" evidence="8">
    <location>
        <position position="273"/>
    </location>
    <ligand>
        <name>Mg(2+)</name>
        <dbReference type="ChEBI" id="CHEBI:18420"/>
    </ligand>
</feature>
<keyword evidence="4" id="KW-0378">Hydrolase</keyword>
<feature type="binding site" evidence="8">
    <location>
        <position position="282"/>
    </location>
    <ligand>
        <name>Zn(2+)</name>
        <dbReference type="ChEBI" id="CHEBI:29105"/>
        <label>2</label>
    </ligand>
</feature>
<dbReference type="AlphaFoldDB" id="A0A1Q2KVF4"/>
<evidence type="ECO:0000256" key="6">
    <source>
        <dbReference type="ARBA" id="ARBA00022842"/>
    </source>
</evidence>
<dbReference type="GO" id="GO:0046872">
    <property type="term" value="F:metal ion binding"/>
    <property type="evidence" value="ECO:0007669"/>
    <property type="project" value="UniProtKB-KW"/>
</dbReference>
<keyword evidence="3 8" id="KW-0479">Metal-binding</keyword>
<evidence type="ECO:0000313" key="11">
    <source>
        <dbReference type="EMBL" id="AQQ52205.1"/>
    </source>
</evidence>
<comment type="cofactor">
    <cofactor evidence="8">
        <name>Zn(2+)</name>
        <dbReference type="ChEBI" id="CHEBI:29105"/>
    </cofactor>
    <text evidence="8">Binds 2 Zn(2+) ions.</text>
</comment>
<evidence type="ECO:0000256" key="2">
    <source>
        <dbReference type="ARBA" id="ARBA00022553"/>
    </source>
</evidence>
<feature type="signal peptide" evidence="10">
    <location>
        <begin position="1"/>
        <end position="26"/>
    </location>
</feature>
<dbReference type="InterPro" id="IPR018299">
    <property type="entry name" value="Alkaline_phosphatase_AS"/>
</dbReference>
<feature type="binding site" evidence="8">
    <location>
        <position position="320"/>
    </location>
    <ligand>
        <name>Zn(2+)</name>
        <dbReference type="ChEBI" id="CHEBI:29105"/>
        <label>2</label>
    </ligand>
</feature>
<keyword evidence="6 8" id="KW-0460">Magnesium</keyword>
<feature type="binding site" evidence="8">
    <location>
        <position position="321"/>
    </location>
    <ligand>
        <name>Zn(2+)</name>
        <dbReference type="ChEBI" id="CHEBI:29105"/>
        <label>2</label>
    </ligand>
</feature>
<evidence type="ECO:0000256" key="8">
    <source>
        <dbReference type="PIRSR" id="PIRSR601952-2"/>
    </source>
</evidence>
<protein>
    <submittedName>
        <fullName evidence="11">Alkaline phosphatase</fullName>
    </submittedName>
</protein>
<dbReference type="Pfam" id="PF00245">
    <property type="entry name" value="Alk_phosphatase"/>
    <property type="match status" value="1"/>
</dbReference>
<sequence>MGMSLGKKLLLINAAALTCPGTINLAAETEESGNFYTYTTPENIIFLIGDGMGIEYVSAYRYLQDDARTAIVDDTAFDPYLTGMQSTHADDPEANVTDSAAAATAMAAGVKTYNSSIAVDNDRSAVQTVLEAAKAQGKATGLVVTSEVTHATPAAFAAHVADRQNMRAIADDYYDDRIDGAHKIDVLFGGGRDLLIRSDRNLVEEFQTDGYSYVDSRVELRQNRDSRVVGLFADRGLPYSIDRTNDVPSLAEMTESAIERLSRDDDGFFLLVEGSQIDWAGHDNDIVAAMSEMADFEQAFQTAIDFAQEDGDTLVIATADHSVGGLSVGADGYYDWDGDSVRTARRTPDFIAREILTGADVQETLDAYIGIELRSEEIAAVRKAARTEGFSATDDAIEAIFDARSHTGWTTDGHTGEDVPVYAAGPGRTQFAGHIDNTDIAKKLFRLLGADADITDE</sequence>
<dbReference type="InterPro" id="IPR017850">
    <property type="entry name" value="Alkaline_phosphatase_core_sf"/>
</dbReference>
<dbReference type="PANTHER" id="PTHR11596:SF5">
    <property type="entry name" value="ALKALINE PHOSPHATASE"/>
    <property type="match status" value="1"/>
</dbReference>
<dbReference type="PROSITE" id="PS00123">
    <property type="entry name" value="ALKALINE_PHOSPHATASE"/>
    <property type="match status" value="1"/>
</dbReference>
<feature type="binding site" evidence="8">
    <location>
        <position position="50"/>
    </location>
    <ligand>
        <name>Mg(2+)</name>
        <dbReference type="ChEBI" id="CHEBI:18420"/>
    </ligand>
</feature>
<evidence type="ECO:0000313" key="12">
    <source>
        <dbReference type="Proteomes" id="UP000188184"/>
    </source>
</evidence>
<dbReference type="Gene3D" id="3.40.720.10">
    <property type="entry name" value="Alkaline Phosphatase, subunit A"/>
    <property type="match status" value="1"/>
</dbReference>
<dbReference type="SMART" id="SM00098">
    <property type="entry name" value="alkPPc"/>
    <property type="match status" value="1"/>
</dbReference>
<feature type="active site" description="Phosphoserine intermediate" evidence="7">
    <location>
        <position position="99"/>
    </location>
</feature>
<feature type="binding site" evidence="8">
    <location>
        <position position="414"/>
    </location>
    <ligand>
        <name>Zn(2+)</name>
        <dbReference type="ChEBI" id="CHEBI:29105"/>
        <label>2</label>
    </ligand>
</feature>
<dbReference type="SUPFAM" id="SSF53649">
    <property type="entry name" value="Alkaline phosphatase-like"/>
    <property type="match status" value="1"/>
</dbReference>
<comment type="similarity">
    <text evidence="1 9">Belongs to the alkaline phosphatase family.</text>
</comment>
<proteinExistence type="inferred from homology"/>
<dbReference type="KEGG" id="pmar:B0X71_03135"/>
<keyword evidence="2" id="KW-0597">Phosphoprotein</keyword>
<name>A0A1Q2KVF4_9BACL</name>
<dbReference type="OrthoDB" id="9794455at2"/>
<feature type="chain" id="PRO_5012998570" evidence="10">
    <location>
        <begin position="27"/>
        <end position="457"/>
    </location>
</feature>
<dbReference type="PRINTS" id="PR00113">
    <property type="entry name" value="ALKPHPHTASE"/>
</dbReference>
<feature type="binding site" evidence="8">
    <location>
        <position position="150"/>
    </location>
    <ligand>
        <name>Mg(2+)</name>
        <dbReference type="ChEBI" id="CHEBI:18420"/>
    </ligand>
</feature>
<dbReference type="CDD" id="cd16012">
    <property type="entry name" value="ALP"/>
    <property type="match status" value="1"/>
</dbReference>
<evidence type="ECO:0000256" key="4">
    <source>
        <dbReference type="ARBA" id="ARBA00022801"/>
    </source>
</evidence>
<feature type="binding site" evidence="8">
    <location>
        <position position="50"/>
    </location>
    <ligand>
        <name>Zn(2+)</name>
        <dbReference type="ChEBI" id="CHEBI:29105"/>
        <label>2</label>
    </ligand>
</feature>
<feature type="binding site" evidence="8">
    <location>
        <position position="152"/>
    </location>
    <ligand>
        <name>Mg(2+)</name>
        <dbReference type="ChEBI" id="CHEBI:18420"/>
    </ligand>
</feature>
<evidence type="ECO:0000256" key="10">
    <source>
        <dbReference type="SAM" id="SignalP"/>
    </source>
</evidence>
<organism evidence="11 12">
    <name type="scientific">Planococcus lenghuensis</name>
    <dbReference type="NCBI Taxonomy" id="2213202"/>
    <lineage>
        <taxon>Bacteria</taxon>
        <taxon>Bacillati</taxon>
        <taxon>Bacillota</taxon>
        <taxon>Bacilli</taxon>
        <taxon>Bacillales</taxon>
        <taxon>Caryophanaceae</taxon>
        <taxon>Planococcus</taxon>
    </lineage>
</organism>
<comment type="cofactor">
    <cofactor evidence="8">
        <name>Mg(2+)</name>
        <dbReference type="ChEBI" id="CHEBI:18420"/>
    </cofactor>
    <text evidence="8">Binds 1 Mg(2+) ion.</text>
</comment>
<keyword evidence="12" id="KW-1185">Reference proteome</keyword>
<evidence type="ECO:0000256" key="5">
    <source>
        <dbReference type="ARBA" id="ARBA00022833"/>
    </source>
</evidence>
<reference evidence="11 12" key="1">
    <citation type="submission" date="2017-02" db="EMBL/GenBank/DDBJ databases">
        <title>The complete genomic sequence of a novel cold adapted crude oil-degrading bacterium Planococcus qaidamina Y42.</title>
        <authorList>
            <person name="Yang R."/>
        </authorList>
    </citation>
    <scope>NUCLEOTIDE SEQUENCE [LARGE SCALE GENOMIC DNA]</scope>
    <source>
        <strain evidence="11 12">Y42</strain>
    </source>
</reference>
<keyword evidence="10" id="KW-0732">Signal</keyword>
<evidence type="ECO:0000256" key="1">
    <source>
        <dbReference type="ARBA" id="ARBA00005984"/>
    </source>
</evidence>
<gene>
    <name evidence="11" type="ORF">B0X71_03135</name>
</gene>
<dbReference type="InterPro" id="IPR001952">
    <property type="entry name" value="Alkaline_phosphatase"/>
</dbReference>
<evidence type="ECO:0000256" key="3">
    <source>
        <dbReference type="ARBA" id="ARBA00022723"/>
    </source>
</evidence>
<evidence type="ECO:0000256" key="9">
    <source>
        <dbReference type="RuleBase" id="RU003946"/>
    </source>
</evidence>
<feature type="binding site" evidence="8">
    <location>
        <position position="278"/>
    </location>
    <ligand>
        <name>Zn(2+)</name>
        <dbReference type="ChEBI" id="CHEBI:29105"/>
        <label>2</label>
    </ligand>
</feature>
<dbReference type="PANTHER" id="PTHR11596">
    <property type="entry name" value="ALKALINE PHOSPHATASE"/>
    <property type="match status" value="1"/>
</dbReference>
<keyword evidence="5 8" id="KW-0862">Zinc</keyword>